<dbReference type="GO" id="GO:0046872">
    <property type="term" value="F:metal ion binding"/>
    <property type="evidence" value="ECO:0007669"/>
    <property type="project" value="UniProtKB-KW"/>
</dbReference>
<feature type="compositionally biased region" description="Polar residues" evidence="11">
    <location>
        <begin position="1"/>
        <end position="11"/>
    </location>
</feature>
<comment type="caution">
    <text evidence="13">The sequence shown here is derived from an EMBL/GenBank/DDBJ whole genome shotgun (WGS) entry which is preliminary data.</text>
</comment>
<dbReference type="InterPro" id="IPR019987">
    <property type="entry name" value="GTP-bd_ribosome_bio_YsxC"/>
</dbReference>
<dbReference type="Gene3D" id="3.40.50.300">
    <property type="entry name" value="P-loop containing nucleotide triphosphate hydrolases"/>
    <property type="match status" value="1"/>
</dbReference>
<evidence type="ECO:0000313" key="14">
    <source>
        <dbReference type="Proteomes" id="UP000237662"/>
    </source>
</evidence>
<evidence type="ECO:0000256" key="8">
    <source>
        <dbReference type="ARBA" id="ARBA00023210"/>
    </source>
</evidence>
<dbReference type="InterPro" id="IPR006073">
    <property type="entry name" value="GTP-bd"/>
</dbReference>
<evidence type="ECO:0000313" key="13">
    <source>
        <dbReference type="EMBL" id="PPK86359.1"/>
    </source>
</evidence>
<proteinExistence type="inferred from homology"/>
<dbReference type="SUPFAM" id="SSF52540">
    <property type="entry name" value="P-loop containing nucleoside triphosphate hydrolases"/>
    <property type="match status" value="1"/>
</dbReference>
<keyword evidence="6" id="KW-0460">Magnesium</keyword>
<keyword evidence="7 10" id="KW-0342">GTP-binding</keyword>
<keyword evidence="14" id="KW-1185">Reference proteome</keyword>
<keyword evidence="9 10" id="KW-0131">Cell cycle</keyword>
<feature type="region of interest" description="Disordered" evidence="11">
    <location>
        <begin position="1"/>
        <end position="23"/>
    </location>
</feature>
<comment type="cofactor">
    <cofactor evidence="1">
        <name>Mg(2+)</name>
        <dbReference type="ChEBI" id="CHEBI:18420"/>
    </cofactor>
</comment>
<feature type="domain" description="EngB-type G" evidence="12">
    <location>
        <begin position="23"/>
        <end position="197"/>
    </location>
</feature>
<evidence type="ECO:0000256" key="5">
    <source>
        <dbReference type="ARBA" id="ARBA00022741"/>
    </source>
</evidence>
<dbReference type="PANTHER" id="PTHR11649:SF13">
    <property type="entry name" value="ENGB-TYPE G DOMAIN-CONTAINING PROTEIN"/>
    <property type="match status" value="1"/>
</dbReference>
<comment type="function">
    <text evidence="10">Necessary for normal cell division and for the maintenance of normal septation.</text>
</comment>
<dbReference type="InterPro" id="IPR030393">
    <property type="entry name" value="G_ENGB_dom"/>
</dbReference>
<evidence type="ECO:0000256" key="6">
    <source>
        <dbReference type="ARBA" id="ARBA00022842"/>
    </source>
</evidence>
<comment type="similarity">
    <text evidence="2 10">Belongs to the TRAFAC class TrmE-Era-EngA-EngB-Septin-like GTPase superfamily. EngB GTPase family.</text>
</comment>
<evidence type="ECO:0000256" key="11">
    <source>
        <dbReference type="SAM" id="MobiDB-lite"/>
    </source>
</evidence>
<dbReference type="GO" id="GO:0000917">
    <property type="term" value="P:division septum assembly"/>
    <property type="evidence" value="ECO:0007669"/>
    <property type="project" value="UniProtKB-KW"/>
</dbReference>
<evidence type="ECO:0000256" key="3">
    <source>
        <dbReference type="ARBA" id="ARBA00022618"/>
    </source>
</evidence>
<dbReference type="HAMAP" id="MF_00321">
    <property type="entry name" value="GTPase_EngB"/>
    <property type="match status" value="1"/>
</dbReference>
<keyword evidence="5 10" id="KW-0547">Nucleotide-binding</keyword>
<dbReference type="Pfam" id="PF01926">
    <property type="entry name" value="MMR_HSR1"/>
    <property type="match status" value="1"/>
</dbReference>
<dbReference type="CDD" id="cd01876">
    <property type="entry name" value="YihA_EngB"/>
    <property type="match status" value="1"/>
</dbReference>
<evidence type="ECO:0000256" key="4">
    <source>
        <dbReference type="ARBA" id="ARBA00022723"/>
    </source>
</evidence>
<protein>
    <recommendedName>
        <fullName evidence="10">Probable GTP-binding protein EngB</fullName>
    </recommendedName>
</protein>
<accession>A0A2S6I5F1</accession>
<organism evidence="13 14">
    <name type="scientific">Neolewinella xylanilytica</name>
    <dbReference type="NCBI Taxonomy" id="1514080"/>
    <lineage>
        <taxon>Bacteria</taxon>
        <taxon>Pseudomonadati</taxon>
        <taxon>Bacteroidota</taxon>
        <taxon>Saprospiria</taxon>
        <taxon>Saprospirales</taxon>
        <taxon>Lewinellaceae</taxon>
        <taxon>Neolewinella</taxon>
    </lineage>
</organism>
<evidence type="ECO:0000256" key="2">
    <source>
        <dbReference type="ARBA" id="ARBA00009638"/>
    </source>
</evidence>
<keyword evidence="3 10" id="KW-0132">Cell division</keyword>
<evidence type="ECO:0000256" key="7">
    <source>
        <dbReference type="ARBA" id="ARBA00023134"/>
    </source>
</evidence>
<dbReference type="AlphaFoldDB" id="A0A2S6I5F1"/>
<keyword evidence="4" id="KW-0479">Metal-binding</keyword>
<keyword evidence="8 10" id="KW-0717">Septation</keyword>
<dbReference type="PROSITE" id="PS51706">
    <property type="entry name" value="G_ENGB"/>
    <property type="match status" value="1"/>
</dbReference>
<dbReference type="OrthoDB" id="9804921at2"/>
<reference evidence="13 14" key="1">
    <citation type="submission" date="2018-02" db="EMBL/GenBank/DDBJ databases">
        <title>Genomic Encyclopedia of Archaeal and Bacterial Type Strains, Phase II (KMG-II): from individual species to whole genera.</title>
        <authorList>
            <person name="Goeker M."/>
        </authorList>
    </citation>
    <scope>NUCLEOTIDE SEQUENCE [LARGE SCALE GENOMIC DNA]</scope>
    <source>
        <strain evidence="13 14">DSM 29526</strain>
    </source>
</reference>
<gene>
    <name evidence="10" type="primary">engB</name>
    <name evidence="13" type="ORF">CLV84_3285</name>
</gene>
<dbReference type="GO" id="GO:0005525">
    <property type="term" value="F:GTP binding"/>
    <property type="evidence" value="ECO:0007669"/>
    <property type="project" value="UniProtKB-UniRule"/>
</dbReference>
<dbReference type="Proteomes" id="UP000237662">
    <property type="component" value="Unassembled WGS sequence"/>
</dbReference>
<evidence type="ECO:0000259" key="12">
    <source>
        <dbReference type="PROSITE" id="PS51706"/>
    </source>
</evidence>
<evidence type="ECO:0000256" key="1">
    <source>
        <dbReference type="ARBA" id="ARBA00001946"/>
    </source>
</evidence>
<dbReference type="PANTHER" id="PTHR11649">
    <property type="entry name" value="MSS1/TRME-RELATED GTP-BINDING PROTEIN"/>
    <property type="match status" value="1"/>
</dbReference>
<sequence length="207" mass="23577">MPEIHTSTFASSHARVHQAPNDGRPEFAFIGRSNVGKSSLINMLTQRKELAHTSGKPGKTQLLNYYLINDSWYLTDLPGYGYAKQSKKTRAKWESRTEKYFLNRQTLVTSFVLIDSNIPPQAIDLEFVNWLGENGVPFAIAFTKTDRKKARGGTHLDAFKAALLEYWEELPPVFETSALKETGRDEMLAYVESALNEVNWPFQQSRE</sequence>
<name>A0A2S6I5F1_9BACT</name>
<dbReference type="RefSeq" id="WP_104420798.1">
    <property type="nucleotide sequence ID" value="NZ_PTJC01000006.1"/>
</dbReference>
<evidence type="ECO:0000256" key="10">
    <source>
        <dbReference type="HAMAP-Rule" id="MF_00321"/>
    </source>
</evidence>
<dbReference type="InterPro" id="IPR027417">
    <property type="entry name" value="P-loop_NTPase"/>
</dbReference>
<evidence type="ECO:0000256" key="9">
    <source>
        <dbReference type="ARBA" id="ARBA00023306"/>
    </source>
</evidence>
<dbReference type="NCBIfam" id="TIGR03598">
    <property type="entry name" value="GTPase_YsxC"/>
    <property type="match status" value="1"/>
</dbReference>
<dbReference type="EMBL" id="PTJC01000006">
    <property type="protein sequence ID" value="PPK86359.1"/>
    <property type="molecule type" value="Genomic_DNA"/>
</dbReference>